<sequence length="221" mass="24525">MSGEAVNATGSEPNDLSGWQELRDNSDIQFEPIVFPPREPRDPGWFERFFQWLIDSLNLGEVLVGSWPILKWVLIALLVAAALMLLVRLLDLPMLGNRKADVAGEDDAQWVPNQQESLALLEDADKLAASGQFDEATHLLLQRSVGQIAAARPDWVEPSSTARELSVLSELPQAAREAFGVIAERVERSLFALRSLDQSDWEAARSAYARFAQVPMKGSAW</sequence>
<dbReference type="Proteomes" id="UP000546031">
    <property type="component" value="Unassembled WGS sequence"/>
</dbReference>
<evidence type="ECO:0008006" key="4">
    <source>
        <dbReference type="Google" id="ProtNLM"/>
    </source>
</evidence>
<reference evidence="2 3" key="1">
    <citation type="submission" date="2020-06" db="EMBL/GenBank/DDBJ databases">
        <title>Altererythrobacter lutimaris sp. nov., a marine bacterium isolated from a tidal flat.</title>
        <authorList>
            <person name="Kim D."/>
            <person name="Yoo Y."/>
            <person name="Kim J.-J."/>
        </authorList>
    </citation>
    <scope>NUCLEOTIDE SEQUENCE [LARGE SCALE GENOMIC DNA]</scope>
    <source>
        <strain evidence="2 3">JGD-16</strain>
    </source>
</reference>
<gene>
    <name evidence="2" type="ORF">HUO12_13090</name>
</gene>
<keyword evidence="1" id="KW-0472">Membrane</keyword>
<protein>
    <recommendedName>
        <fullName evidence="4">DUF4129 domain-containing protein</fullName>
    </recommendedName>
</protein>
<name>A0A850H9J5_9SPHN</name>
<keyword evidence="3" id="KW-1185">Reference proteome</keyword>
<keyword evidence="1" id="KW-1133">Transmembrane helix</keyword>
<dbReference type="EMBL" id="JABWTA010000001">
    <property type="protein sequence ID" value="NVE95837.1"/>
    <property type="molecule type" value="Genomic_DNA"/>
</dbReference>
<comment type="caution">
    <text evidence="2">The sequence shown here is derived from an EMBL/GenBank/DDBJ whole genome shotgun (WGS) entry which is preliminary data.</text>
</comment>
<evidence type="ECO:0000256" key="1">
    <source>
        <dbReference type="SAM" id="Phobius"/>
    </source>
</evidence>
<proteinExistence type="predicted"/>
<organism evidence="2 3">
    <name type="scientific">Altererythrobacter lutimaris</name>
    <dbReference type="NCBI Taxonomy" id="2743979"/>
    <lineage>
        <taxon>Bacteria</taxon>
        <taxon>Pseudomonadati</taxon>
        <taxon>Pseudomonadota</taxon>
        <taxon>Alphaproteobacteria</taxon>
        <taxon>Sphingomonadales</taxon>
        <taxon>Erythrobacteraceae</taxon>
        <taxon>Altererythrobacter</taxon>
    </lineage>
</organism>
<accession>A0A850H9J5</accession>
<dbReference type="AlphaFoldDB" id="A0A850H9J5"/>
<feature type="transmembrane region" description="Helical" evidence="1">
    <location>
        <begin position="69"/>
        <end position="90"/>
    </location>
</feature>
<keyword evidence="1" id="KW-0812">Transmembrane</keyword>
<evidence type="ECO:0000313" key="3">
    <source>
        <dbReference type="Proteomes" id="UP000546031"/>
    </source>
</evidence>
<evidence type="ECO:0000313" key="2">
    <source>
        <dbReference type="EMBL" id="NVE95837.1"/>
    </source>
</evidence>